<evidence type="ECO:0000256" key="1">
    <source>
        <dbReference type="RuleBase" id="RU003818"/>
    </source>
</evidence>
<dbReference type="Proteomes" id="UP001159405">
    <property type="component" value="Unassembled WGS sequence"/>
</dbReference>
<name>A0ABN8R2Y2_9CNID</name>
<dbReference type="Gene3D" id="2.10.90.10">
    <property type="entry name" value="Cystine-knot cytokines"/>
    <property type="match status" value="1"/>
</dbReference>
<evidence type="ECO:0000259" key="4">
    <source>
        <dbReference type="PROSITE" id="PS50278"/>
    </source>
</evidence>
<dbReference type="SMART" id="SM00141">
    <property type="entry name" value="PDGF"/>
    <property type="match status" value="1"/>
</dbReference>
<comment type="caution">
    <text evidence="5">The sequence shown here is derived from an EMBL/GenBank/DDBJ whole genome shotgun (WGS) entry which is preliminary data.</text>
</comment>
<organism evidence="5 6">
    <name type="scientific">Porites lobata</name>
    <dbReference type="NCBI Taxonomy" id="104759"/>
    <lineage>
        <taxon>Eukaryota</taxon>
        <taxon>Metazoa</taxon>
        <taxon>Cnidaria</taxon>
        <taxon>Anthozoa</taxon>
        <taxon>Hexacorallia</taxon>
        <taxon>Scleractinia</taxon>
        <taxon>Fungiina</taxon>
        <taxon>Poritidae</taxon>
        <taxon>Porites</taxon>
    </lineage>
</organism>
<proteinExistence type="inferred from homology"/>
<gene>
    <name evidence="5" type="ORF">PLOB_00012808</name>
</gene>
<evidence type="ECO:0000313" key="6">
    <source>
        <dbReference type="Proteomes" id="UP001159405"/>
    </source>
</evidence>
<dbReference type="EMBL" id="CALNXK010000171">
    <property type="protein sequence ID" value="CAH3172213.1"/>
    <property type="molecule type" value="Genomic_DNA"/>
</dbReference>
<dbReference type="SUPFAM" id="SSF57501">
    <property type="entry name" value="Cystine-knot cytokines"/>
    <property type="match status" value="1"/>
</dbReference>
<reference evidence="5 6" key="1">
    <citation type="submission" date="2022-05" db="EMBL/GenBank/DDBJ databases">
        <authorList>
            <consortium name="Genoscope - CEA"/>
            <person name="William W."/>
        </authorList>
    </citation>
    <scope>NUCLEOTIDE SEQUENCE [LARGE SCALE GENOMIC DNA]</scope>
</reference>
<accession>A0ABN8R2Y2</accession>
<protein>
    <recommendedName>
        <fullName evidence="4">Platelet-derived growth factor (PDGF) family profile domain-containing protein</fullName>
    </recommendedName>
</protein>
<evidence type="ECO:0000256" key="3">
    <source>
        <dbReference type="SAM" id="SignalP"/>
    </source>
</evidence>
<keyword evidence="3" id="KW-0732">Signal</keyword>
<feature type="chain" id="PRO_5045433409" description="Platelet-derived growth factor (PDGF) family profile domain-containing protein" evidence="3">
    <location>
        <begin position="18"/>
        <end position="316"/>
    </location>
</feature>
<evidence type="ECO:0000313" key="5">
    <source>
        <dbReference type="EMBL" id="CAH3172213.1"/>
    </source>
</evidence>
<feature type="signal peptide" evidence="3">
    <location>
        <begin position="1"/>
        <end position="17"/>
    </location>
</feature>
<dbReference type="InterPro" id="IPR000072">
    <property type="entry name" value="PDGF/VEGF_dom"/>
</dbReference>
<sequence>MLATLLLIAVFGTYTRSTNIEDTWFDDIDGPNFLRGVEQEPKQGRNLDFTNHWSRDSTGSSSSSDNYMTSSPSTSSENIVCKVASHPFGINTTRKQDVVHGSKIQVHCHPFLTVVEVNKLHVKKPIPSHIKLHRCMGFCNSDKINCTVTKQDEIKVRVFDVQNPPKVVTLKMFNHTACQCNCTERASDCDAKIQEYDISNCACKCKSNGSHCYPAQTWNDRTCQCGCRSQETCRLDQVWNDSACQCQCRNHDTCNATSSHIWNDSTCKCDCVKKVKDRCARKGKVLNEKKCECECPKPQPVCDAGTSFRKYNCTCV</sequence>
<feature type="compositionally biased region" description="Low complexity" evidence="2">
    <location>
        <begin position="56"/>
        <end position="75"/>
    </location>
</feature>
<keyword evidence="6" id="KW-1185">Reference proteome</keyword>
<dbReference type="Pfam" id="PF00341">
    <property type="entry name" value="PDGF"/>
    <property type="match status" value="1"/>
</dbReference>
<keyword evidence="1" id="KW-0339">Growth factor</keyword>
<comment type="similarity">
    <text evidence="1">Belongs to the PDGF/VEGF growth factor family.</text>
</comment>
<feature type="domain" description="Platelet-derived growth factor (PDGF) family profile" evidence="4">
    <location>
        <begin position="91"/>
        <end position="180"/>
    </location>
</feature>
<dbReference type="PROSITE" id="PS50278">
    <property type="entry name" value="PDGF_2"/>
    <property type="match status" value="1"/>
</dbReference>
<feature type="region of interest" description="Disordered" evidence="2">
    <location>
        <begin position="36"/>
        <end position="75"/>
    </location>
</feature>
<dbReference type="InterPro" id="IPR029034">
    <property type="entry name" value="Cystine-knot_cytokine"/>
</dbReference>
<evidence type="ECO:0000256" key="2">
    <source>
        <dbReference type="SAM" id="MobiDB-lite"/>
    </source>
</evidence>